<evidence type="ECO:0000313" key="1">
    <source>
        <dbReference type="EMBL" id="MBT2189293.1"/>
    </source>
</evidence>
<protein>
    <submittedName>
        <fullName evidence="1">Uncharacterized protein</fullName>
    </submittedName>
</protein>
<comment type="caution">
    <text evidence="1">The sequence shown here is derived from an EMBL/GenBank/DDBJ whole genome shotgun (WGS) entry which is preliminary data.</text>
</comment>
<evidence type="ECO:0000313" key="2">
    <source>
        <dbReference type="Proteomes" id="UP001138757"/>
    </source>
</evidence>
<proteinExistence type="predicted"/>
<keyword evidence="2" id="KW-1185">Reference proteome</keyword>
<organism evidence="1 2">
    <name type="scientific">Sphingobium nicotianae</name>
    <dbReference type="NCBI Taxonomy" id="2782607"/>
    <lineage>
        <taxon>Bacteria</taxon>
        <taxon>Pseudomonadati</taxon>
        <taxon>Pseudomonadota</taxon>
        <taxon>Alphaproteobacteria</taxon>
        <taxon>Sphingomonadales</taxon>
        <taxon>Sphingomonadaceae</taxon>
        <taxon>Sphingobium</taxon>
    </lineage>
</organism>
<reference evidence="1" key="1">
    <citation type="submission" date="2021-05" db="EMBL/GenBank/DDBJ databases">
        <title>Genome of Sphingobium sp. strain.</title>
        <authorList>
            <person name="Fan R."/>
        </authorList>
    </citation>
    <scope>NUCLEOTIDE SEQUENCE</scope>
    <source>
        <strain evidence="1">H33</strain>
    </source>
</reference>
<dbReference type="Proteomes" id="UP001138757">
    <property type="component" value="Unassembled WGS sequence"/>
</dbReference>
<name>A0A9X1DG93_9SPHN</name>
<dbReference type="EMBL" id="JAHGAW010000016">
    <property type="protein sequence ID" value="MBT2189293.1"/>
    <property type="molecule type" value="Genomic_DNA"/>
</dbReference>
<sequence>MVRTQALEVMMSMYQSIGTASDRVMATLMAGLEIEFGRGAGEALAQRFLDAEETDFLWDARLEERWIGSYESIDDDDLELDRIAICGRLDGRWFASVMLVDGDGMAHGTMGKRCFRSRRSAHEAMIDAH</sequence>
<accession>A0A9X1DG93</accession>
<gene>
    <name evidence="1" type="ORF">KK488_20270</name>
</gene>
<dbReference type="AlphaFoldDB" id="A0A9X1DG93"/>